<dbReference type="InterPro" id="IPR017900">
    <property type="entry name" value="4Fe4S_Fe_S_CS"/>
</dbReference>
<evidence type="ECO:0000313" key="8">
    <source>
        <dbReference type="EMBL" id="OUM20532.1"/>
    </source>
</evidence>
<keyword evidence="1 6" id="KW-0813">Transport</keyword>
<evidence type="ECO:0000256" key="1">
    <source>
        <dbReference type="ARBA" id="ARBA00022448"/>
    </source>
</evidence>
<dbReference type="PROSITE" id="PS51379">
    <property type="entry name" value="4FE4S_FER_2"/>
    <property type="match status" value="1"/>
</dbReference>
<evidence type="ECO:0000256" key="6">
    <source>
        <dbReference type="RuleBase" id="RU368020"/>
    </source>
</evidence>
<accession>A0A252F472</accession>
<dbReference type="PRINTS" id="PR00352">
    <property type="entry name" value="3FE4SFRDOXIN"/>
</dbReference>
<dbReference type="InterPro" id="IPR001080">
    <property type="entry name" value="3Fe4S_ferredoxin"/>
</dbReference>
<dbReference type="Gene3D" id="3.30.70.20">
    <property type="match status" value="1"/>
</dbReference>
<evidence type="ECO:0000259" key="7">
    <source>
        <dbReference type="PROSITE" id="PS51379"/>
    </source>
</evidence>
<dbReference type="PANTHER" id="PTHR36923:SF3">
    <property type="entry name" value="FERREDOXIN"/>
    <property type="match status" value="1"/>
</dbReference>
<dbReference type="InterPro" id="IPR051269">
    <property type="entry name" value="Fe-S_cluster_ET"/>
</dbReference>
<feature type="domain" description="4Fe-4S ferredoxin-type" evidence="7">
    <location>
        <begin position="1"/>
        <end position="29"/>
    </location>
</feature>
<protein>
    <recommendedName>
        <fullName evidence="6">Ferredoxin</fullName>
    </recommendedName>
</protein>
<keyword evidence="9" id="KW-1185">Reference proteome</keyword>
<keyword evidence="4 6" id="KW-0408">Iron</keyword>
<dbReference type="PROSITE" id="PS00198">
    <property type="entry name" value="4FE4S_FER_1"/>
    <property type="match status" value="1"/>
</dbReference>
<reference evidence="8 9" key="1">
    <citation type="submission" date="2017-05" db="EMBL/GenBank/DDBJ databases">
        <title>Butyricicoccus porcorum sp. nov. a butyrate-producing bacterium from the swine intestinal tract.</title>
        <authorList>
            <person name="Trachsel J."/>
            <person name="Humphrey S."/>
            <person name="Allen H.K."/>
        </authorList>
    </citation>
    <scope>NUCLEOTIDE SEQUENCE [LARGE SCALE GENOMIC DNA]</scope>
    <source>
        <strain evidence="8">BB10</strain>
    </source>
</reference>
<dbReference type="Proteomes" id="UP000194903">
    <property type="component" value="Unassembled WGS sequence"/>
</dbReference>
<proteinExistence type="predicted"/>
<dbReference type="PANTHER" id="PTHR36923">
    <property type="entry name" value="FERREDOXIN"/>
    <property type="match status" value="1"/>
</dbReference>
<evidence type="ECO:0000256" key="4">
    <source>
        <dbReference type="ARBA" id="ARBA00023004"/>
    </source>
</evidence>
<comment type="caution">
    <text evidence="8">The sequence shown here is derived from an EMBL/GenBank/DDBJ whole genome shotgun (WGS) entry which is preliminary data.</text>
</comment>
<name>A0A252F472_9FIRM</name>
<dbReference type="InterPro" id="IPR017896">
    <property type="entry name" value="4Fe4S_Fe-S-bd"/>
</dbReference>
<dbReference type="Pfam" id="PF13370">
    <property type="entry name" value="Fer4_13"/>
    <property type="match status" value="1"/>
</dbReference>
<dbReference type="GO" id="GO:0009055">
    <property type="term" value="F:electron transfer activity"/>
    <property type="evidence" value="ECO:0007669"/>
    <property type="project" value="UniProtKB-UniRule"/>
</dbReference>
<evidence type="ECO:0000256" key="2">
    <source>
        <dbReference type="ARBA" id="ARBA00022723"/>
    </source>
</evidence>
<dbReference type="OrthoDB" id="9803319at2"/>
<evidence type="ECO:0000256" key="3">
    <source>
        <dbReference type="ARBA" id="ARBA00022982"/>
    </source>
</evidence>
<dbReference type="GO" id="GO:0051536">
    <property type="term" value="F:iron-sulfur cluster binding"/>
    <property type="evidence" value="ECO:0007669"/>
    <property type="project" value="UniProtKB-KW"/>
</dbReference>
<sequence>MKVEIDRAGCIACGQCAGTCPSVFEMASDGLAQVIRQPDAAEEQDVQAAAEGCPVLVIHVS</sequence>
<dbReference type="EMBL" id="NHOC01000005">
    <property type="protein sequence ID" value="OUM20532.1"/>
    <property type="molecule type" value="Genomic_DNA"/>
</dbReference>
<organism evidence="8 9">
    <name type="scientific">Butyricicoccus porcorum</name>
    <dbReference type="NCBI Taxonomy" id="1945634"/>
    <lineage>
        <taxon>Bacteria</taxon>
        <taxon>Bacillati</taxon>
        <taxon>Bacillota</taxon>
        <taxon>Clostridia</taxon>
        <taxon>Eubacteriales</taxon>
        <taxon>Butyricicoccaceae</taxon>
        <taxon>Butyricicoccus</taxon>
    </lineage>
</organism>
<evidence type="ECO:0000313" key="9">
    <source>
        <dbReference type="Proteomes" id="UP000194903"/>
    </source>
</evidence>
<dbReference type="AlphaFoldDB" id="A0A252F472"/>
<dbReference type="RefSeq" id="WP_087019038.1">
    <property type="nucleotide sequence ID" value="NZ_CP178353.1"/>
</dbReference>
<dbReference type="GO" id="GO:0005506">
    <property type="term" value="F:iron ion binding"/>
    <property type="evidence" value="ECO:0007669"/>
    <property type="project" value="UniProtKB-UniRule"/>
</dbReference>
<keyword evidence="3 6" id="KW-0249">Electron transport</keyword>
<keyword evidence="2 6" id="KW-0479">Metal-binding</keyword>
<dbReference type="SUPFAM" id="SSF54862">
    <property type="entry name" value="4Fe-4S ferredoxins"/>
    <property type="match status" value="1"/>
</dbReference>
<keyword evidence="5 6" id="KW-0411">Iron-sulfur</keyword>
<comment type="function">
    <text evidence="6">Ferredoxins are iron-sulfur proteins that transfer electrons in a wide variety of metabolic reactions.</text>
</comment>
<evidence type="ECO:0000256" key="5">
    <source>
        <dbReference type="ARBA" id="ARBA00023014"/>
    </source>
</evidence>
<gene>
    <name evidence="8" type="ORF">CBW42_06790</name>
</gene>